<proteinExistence type="predicted"/>
<comment type="caution">
    <text evidence="1">The sequence shown here is derived from an EMBL/GenBank/DDBJ whole genome shotgun (WGS) entry which is preliminary data.</text>
</comment>
<evidence type="ECO:0000313" key="1">
    <source>
        <dbReference type="EMBL" id="MFC4750165.1"/>
    </source>
</evidence>
<dbReference type="EMBL" id="JBHSGV010000013">
    <property type="protein sequence ID" value="MFC4750165.1"/>
    <property type="molecule type" value="Genomic_DNA"/>
</dbReference>
<gene>
    <name evidence="1" type="ORF">ACFO5S_22120</name>
</gene>
<accession>A0ABV9PMX4</accession>
<name>A0ABV9PMX4_9FLAO</name>
<sequence>MTRENQKPTHHDVMPSMAKFLSDLWFEGDFREQPSYMSEIFKRILETELGDDKDLRSKMMECIKTSEMLAETLEPFSDKQIEKACLKVLKAS</sequence>
<keyword evidence="2" id="KW-1185">Reference proteome</keyword>
<dbReference type="Proteomes" id="UP001595935">
    <property type="component" value="Unassembled WGS sequence"/>
</dbReference>
<organism evidence="1 2">
    <name type="scientific">Flavobacterium branchiicola</name>
    <dbReference type="NCBI Taxonomy" id="1114875"/>
    <lineage>
        <taxon>Bacteria</taxon>
        <taxon>Pseudomonadati</taxon>
        <taxon>Bacteroidota</taxon>
        <taxon>Flavobacteriia</taxon>
        <taxon>Flavobacteriales</taxon>
        <taxon>Flavobacteriaceae</taxon>
        <taxon>Flavobacterium</taxon>
    </lineage>
</organism>
<evidence type="ECO:0000313" key="2">
    <source>
        <dbReference type="Proteomes" id="UP001595935"/>
    </source>
</evidence>
<reference evidence="2" key="1">
    <citation type="journal article" date="2019" name="Int. J. Syst. Evol. Microbiol.">
        <title>The Global Catalogue of Microorganisms (GCM) 10K type strain sequencing project: providing services to taxonomists for standard genome sequencing and annotation.</title>
        <authorList>
            <consortium name="The Broad Institute Genomics Platform"/>
            <consortium name="The Broad Institute Genome Sequencing Center for Infectious Disease"/>
            <person name="Wu L."/>
            <person name="Ma J."/>
        </authorList>
    </citation>
    <scope>NUCLEOTIDE SEQUENCE [LARGE SCALE GENOMIC DNA]</scope>
    <source>
        <strain evidence="2">WYCCWR 13023</strain>
    </source>
</reference>
<dbReference type="RefSeq" id="WP_213260159.1">
    <property type="nucleotide sequence ID" value="NZ_JAGYWA010000013.1"/>
</dbReference>
<protein>
    <submittedName>
        <fullName evidence="1">Uncharacterized protein</fullName>
    </submittedName>
</protein>